<evidence type="ECO:0000256" key="1">
    <source>
        <dbReference type="SAM" id="MobiDB-lite"/>
    </source>
</evidence>
<sequence length="66" mass="7572">MTSSSFLSSLSLWCSSPAPSSPPDLRVPLLHHDAHTPPNKPPLRRHLHGCRLRNYRISFNFKHIRC</sequence>
<evidence type="ECO:0000313" key="3">
    <source>
        <dbReference type="Proteomes" id="UP000053144"/>
    </source>
</evidence>
<protein>
    <submittedName>
        <fullName evidence="2">Uncharacterized protein</fullName>
    </submittedName>
</protein>
<organism evidence="2 3">
    <name type="scientific">Phaseolus angularis</name>
    <name type="common">Azuki bean</name>
    <name type="synonym">Vigna angularis</name>
    <dbReference type="NCBI Taxonomy" id="3914"/>
    <lineage>
        <taxon>Eukaryota</taxon>
        <taxon>Viridiplantae</taxon>
        <taxon>Streptophyta</taxon>
        <taxon>Embryophyta</taxon>
        <taxon>Tracheophyta</taxon>
        <taxon>Spermatophyta</taxon>
        <taxon>Magnoliopsida</taxon>
        <taxon>eudicotyledons</taxon>
        <taxon>Gunneridae</taxon>
        <taxon>Pentapetalae</taxon>
        <taxon>rosids</taxon>
        <taxon>fabids</taxon>
        <taxon>Fabales</taxon>
        <taxon>Fabaceae</taxon>
        <taxon>Papilionoideae</taxon>
        <taxon>50 kb inversion clade</taxon>
        <taxon>NPAAA clade</taxon>
        <taxon>indigoferoid/millettioid clade</taxon>
        <taxon>Phaseoleae</taxon>
        <taxon>Vigna</taxon>
    </lineage>
</organism>
<dbReference type="EMBL" id="CM003372">
    <property type="protein sequence ID" value="KOM35829.1"/>
    <property type="molecule type" value="Genomic_DNA"/>
</dbReference>
<dbReference type="AlphaFoldDB" id="A0A0L9U085"/>
<proteinExistence type="predicted"/>
<evidence type="ECO:0000313" key="2">
    <source>
        <dbReference type="EMBL" id="KOM35829.1"/>
    </source>
</evidence>
<reference evidence="3" key="1">
    <citation type="journal article" date="2015" name="Proc. Natl. Acad. Sci. U.S.A.">
        <title>Genome sequencing of adzuki bean (Vigna angularis) provides insight into high starch and low fat accumulation and domestication.</title>
        <authorList>
            <person name="Yang K."/>
            <person name="Tian Z."/>
            <person name="Chen C."/>
            <person name="Luo L."/>
            <person name="Zhao B."/>
            <person name="Wang Z."/>
            <person name="Yu L."/>
            <person name="Li Y."/>
            <person name="Sun Y."/>
            <person name="Li W."/>
            <person name="Chen Y."/>
            <person name="Li Y."/>
            <person name="Zhang Y."/>
            <person name="Ai D."/>
            <person name="Zhao J."/>
            <person name="Shang C."/>
            <person name="Ma Y."/>
            <person name="Wu B."/>
            <person name="Wang M."/>
            <person name="Gao L."/>
            <person name="Sun D."/>
            <person name="Zhang P."/>
            <person name="Guo F."/>
            <person name="Wang W."/>
            <person name="Li Y."/>
            <person name="Wang J."/>
            <person name="Varshney R.K."/>
            <person name="Wang J."/>
            <person name="Ling H.Q."/>
            <person name="Wan P."/>
        </authorList>
    </citation>
    <scope>NUCLEOTIDE SEQUENCE</scope>
    <source>
        <strain evidence="3">cv. Jingnong 6</strain>
    </source>
</reference>
<dbReference type="Gramene" id="KOM35829">
    <property type="protein sequence ID" value="KOM35829"/>
    <property type="gene ID" value="LR48_Vigan02g197900"/>
</dbReference>
<accession>A0A0L9U085</accession>
<gene>
    <name evidence="2" type="ORF">LR48_Vigan02g197900</name>
</gene>
<dbReference type="Proteomes" id="UP000053144">
    <property type="component" value="Chromosome 2"/>
</dbReference>
<feature type="region of interest" description="Disordered" evidence="1">
    <location>
        <begin position="1"/>
        <end position="45"/>
    </location>
</feature>
<name>A0A0L9U085_PHAAN</name>
<feature type="compositionally biased region" description="Low complexity" evidence="1">
    <location>
        <begin position="1"/>
        <end position="18"/>
    </location>
</feature>